<gene>
    <name evidence="8" type="ORF">L2749_01225</name>
</gene>
<dbReference type="Pfam" id="PF06505">
    <property type="entry name" value="XylR_N"/>
    <property type="match status" value="1"/>
</dbReference>
<dbReference type="InterPro" id="IPR025944">
    <property type="entry name" value="Sigma_54_int_dom_CS"/>
</dbReference>
<proteinExistence type="predicted"/>
<keyword evidence="4" id="KW-0238">DNA-binding</keyword>
<dbReference type="InterPro" id="IPR024096">
    <property type="entry name" value="NO_sig/Golgi_transp_ligand-bd"/>
</dbReference>
<protein>
    <submittedName>
        <fullName evidence="8">Sigma-54-dependent Fis family transcriptional regulator</fullName>
    </submittedName>
</protein>
<organism evidence="8 9">
    <name type="scientific">Shewanella algicola</name>
    <dbReference type="NCBI Taxonomy" id="640633"/>
    <lineage>
        <taxon>Bacteria</taxon>
        <taxon>Pseudomonadati</taxon>
        <taxon>Pseudomonadota</taxon>
        <taxon>Gammaproteobacteria</taxon>
        <taxon>Alteromonadales</taxon>
        <taxon>Shewanellaceae</taxon>
        <taxon>Shewanella</taxon>
    </lineage>
</organism>
<dbReference type="Gene3D" id="3.40.50.300">
    <property type="entry name" value="P-loop containing nucleotide triphosphate hydrolases"/>
    <property type="match status" value="1"/>
</dbReference>
<dbReference type="InterPro" id="IPR004096">
    <property type="entry name" value="V4R"/>
</dbReference>
<dbReference type="PANTHER" id="PTHR32071">
    <property type="entry name" value="TRANSCRIPTIONAL REGULATORY PROTEIN"/>
    <property type="match status" value="1"/>
</dbReference>
<evidence type="ECO:0000313" key="9">
    <source>
        <dbReference type="Proteomes" id="UP001139408"/>
    </source>
</evidence>
<dbReference type="GO" id="GO:0043565">
    <property type="term" value="F:sequence-specific DNA binding"/>
    <property type="evidence" value="ECO:0007669"/>
    <property type="project" value="InterPro"/>
</dbReference>
<evidence type="ECO:0000256" key="5">
    <source>
        <dbReference type="ARBA" id="ARBA00023163"/>
    </source>
</evidence>
<keyword evidence="6" id="KW-0175">Coiled coil</keyword>
<dbReference type="SUPFAM" id="SSF111126">
    <property type="entry name" value="Ligand-binding domain in the NO signalling and Golgi transport"/>
    <property type="match status" value="1"/>
</dbReference>
<dbReference type="Pfam" id="PF02954">
    <property type="entry name" value="HTH_8"/>
    <property type="match status" value="1"/>
</dbReference>
<evidence type="ECO:0000256" key="2">
    <source>
        <dbReference type="ARBA" id="ARBA00022840"/>
    </source>
</evidence>
<evidence type="ECO:0000259" key="7">
    <source>
        <dbReference type="PROSITE" id="PS50045"/>
    </source>
</evidence>
<dbReference type="PROSITE" id="PS00688">
    <property type="entry name" value="SIGMA54_INTERACT_3"/>
    <property type="match status" value="1"/>
</dbReference>
<keyword evidence="2" id="KW-0067">ATP-binding</keyword>
<feature type="coiled-coil region" evidence="6">
    <location>
        <begin position="194"/>
        <end position="221"/>
    </location>
</feature>
<dbReference type="FunFam" id="3.40.50.300:FF:000006">
    <property type="entry name" value="DNA-binding transcriptional regulator NtrC"/>
    <property type="match status" value="1"/>
</dbReference>
<dbReference type="Proteomes" id="UP001139408">
    <property type="component" value="Unassembled WGS sequence"/>
</dbReference>
<dbReference type="InterPro" id="IPR009057">
    <property type="entry name" value="Homeodomain-like_sf"/>
</dbReference>
<dbReference type="Gene3D" id="3.30.1380.20">
    <property type="entry name" value="Trafficking protein particle complex subunit 3"/>
    <property type="match status" value="1"/>
</dbReference>
<dbReference type="Gene3D" id="1.10.8.60">
    <property type="match status" value="1"/>
</dbReference>
<dbReference type="SUPFAM" id="SSF46689">
    <property type="entry name" value="Homeodomain-like"/>
    <property type="match status" value="1"/>
</dbReference>
<dbReference type="Gene3D" id="1.10.10.60">
    <property type="entry name" value="Homeodomain-like"/>
    <property type="match status" value="1"/>
</dbReference>
<keyword evidence="3" id="KW-0805">Transcription regulation</keyword>
<dbReference type="PROSITE" id="PS50045">
    <property type="entry name" value="SIGMA54_INTERACT_4"/>
    <property type="match status" value="1"/>
</dbReference>
<dbReference type="InterPro" id="IPR003593">
    <property type="entry name" value="AAA+_ATPase"/>
</dbReference>
<dbReference type="InterPro" id="IPR058031">
    <property type="entry name" value="AAA_lid_NorR"/>
</dbReference>
<dbReference type="CDD" id="cd00009">
    <property type="entry name" value="AAA"/>
    <property type="match status" value="1"/>
</dbReference>
<evidence type="ECO:0000256" key="1">
    <source>
        <dbReference type="ARBA" id="ARBA00022741"/>
    </source>
</evidence>
<dbReference type="InterPro" id="IPR027417">
    <property type="entry name" value="P-loop_NTPase"/>
</dbReference>
<sequence>MKAKELALKELLTISPTDSLVRFMQRRVLIFDALALGLLRKEIIETLGQHGARKILTRFGYAHGWRTAEMLHKEFPEIVAEGFGGEHLHRLFGLVNTIDIKISDGEGDLPIIESTIVNSYEAEQHLDLIGESETGVCWTLVGFASGYESYRTGREVYFIEDSCCASGSKTCHVVGRFKENWDEKLTPHLPYFEIADSNQILVKLTEDFQKLEEKFARKKQQLAFINGDIEPTPGFVVRSSSMLKLMDMARRVAKVDSSILVTGDSGVGKEYVSRYVHLCSKRKHKPFITVNCGALSETLLESELFGHVKGAFTGADRARAGLFEEAEGGTLFLDEIGETSLNMQVKLLRAIQEREVKRVGENLSRPFDVRIIAATNRNLEQEVEVGHFRLDLLYRIKVIELDIPSLSHRGEDILPLANKFLYKFCEQMDRTITGLSRATVQKLMNYAWPGNVRELQNAMERAVALCQGEWIEPIDLPYEVSTASVAVKFKDQIQPMKDVERDYILSAIELCDNDKHKAAEALQIGIATLYRKVHEYNAPAES</sequence>
<dbReference type="InterPro" id="IPR010523">
    <property type="entry name" value="XylR_N"/>
</dbReference>
<reference evidence="8" key="1">
    <citation type="submission" date="2022-01" db="EMBL/GenBank/DDBJ databases">
        <title>Whole genome-based taxonomy of the Shewanellaceae.</title>
        <authorList>
            <person name="Martin-Rodriguez A.J."/>
        </authorList>
    </citation>
    <scope>NUCLEOTIDE SEQUENCE</scope>
    <source>
        <strain evidence="8">DSM 23803</strain>
    </source>
</reference>
<evidence type="ECO:0000256" key="4">
    <source>
        <dbReference type="ARBA" id="ARBA00023125"/>
    </source>
</evidence>
<keyword evidence="9" id="KW-1185">Reference proteome</keyword>
<keyword evidence="5" id="KW-0804">Transcription</keyword>
<comment type="caution">
    <text evidence="8">The sequence shown here is derived from an EMBL/GenBank/DDBJ whole genome shotgun (WGS) entry which is preliminary data.</text>
</comment>
<dbReference type="PROSITE" id="PS00676">
    <property type="entry name" value="SIGMA54_INTERACT_2"/>
    <property type="match status" value="1"/>
</dbReference>
<dbReference type="InterPro" id="IPR025662">
    <property type="entry name" value="Sigma_54_int_dom_ATP-bd_1"/>
</dbReference>
<dbReference type="RefSeq" id="WP_188923357.1">
    <property type="nucleotide sequence ID" value="NZ_BMQI01000001.1"/>
</dbReference>
<dbReference type="SMART" id="SM00989">
    <property type="entry name" value="V4R"/>
    <property type="match status" value="1"/>
</dbReference>
<dbReference type="EMBL" id="JAKILJ010000001">
    <property type="protein sequence ID" value="MCL1103891.1"/>
    <property type="molecule type" value="Genomic_DNA"/>
</dbReference>
<name>A0A9X1Z263_9GAMM</name>
<evidence type="ECO:0000256" key="3">
    <source>
        <dbReference type="ARBA" id="ARBA00023015"/>
    </source>
</evidence>
<evidence type="ECO:0000256" key="6">
    <source>
        <dbReference type="SAM" id="Coils"/>
    </source>
</evidence>
<accession>A0A9X1Z263</accession>
<dbReference type="Pfam" id="PF00158">
    <property type="entry name" value="Sigma54_activat"/>
    <property type="match status" value="1"/>
</dbReference>
<feature type="domain" description="Sigma-54 factor interaction" evidence="7">
    <location>
        <begin position="235"/>
        <end position="464"/>
    </location>
</feature>
<dbReference type="SMART" id="SM00382">
    <property type="entry name" value="AAA"/>
    <property type="match status" value="1"/>
</dbReference>
<dbReference type="GO" id="GO:0005524">
    <property type="term" value="F:ATP binding"/>
    <property type="evidence" value="ECO:0007669"/>
    <property type="project" value="UniProtKB-KW"/>
</dbReference>
<dbReference type="InterPro" id="IPR025943">
    <property type="entry name" value="Sigma_54_int_dom_ATP-bd_2"/>
</dbReference>
<dbReference type="GO" id="GO:0006355">
    <property type="term" value="P:regulation of DNA-templated transcription"/>
    <property type="evidence" value="ECO:0007669"/>
    <property type="project" value="InterPro"/>
</dbReference>
<keyword evidence="1" id="KW-0547">Nucleotide-binding</keyword>
<dbReference type="InterPro" id="IPR002078">
    <property type="entry name" value="Sigma_54_int"/>
</dbReference>
<evidence type="ECO:0000313" key="8">
    <source>
        <dbReference type="EMBL" id="MCL1103891.1"/>
    </source>
</evidence>
<dbReference type="PROSITE" id="PS00675">
    <property type="entry name" value="SIGMA54_INTERACT_1"/>
    <property type="match status" value="1"/>
</dbReference>
<dbReference type="InterPro" id="IPR002197">
    <property type="entry name" value="HTH_Fis"/>
</dbReference>
<dbReference type="SUPFAM" id="SSF52540">
    <property type="entry name" value="P-loop containing nucleoside triphosphate hydrolases"/>
    <property type="match status" value="1"/>
</dbReference>
<dbReference type="Pfam" id="PF25601">
    <property type="entry name" value="AAA_lid_14"/>
    <property type="match status" value="1"/>
</dbReference>
<dbReference type="AlphaFoldDB" id="A0A9X1Z263"/>